<dbReference type="FunFam" id="2.60.200.20:FF:000038">
    <property type="entry name" value="FHA domain-containing protein SNIP1"/>
    <property type="match status" value="1"/>
</dbReference>
<dbReference type="PANTHER" id="PTHR23308">
    <property type="entry name" value="NUCLEAR INHIBITOR OF PROTEIN PHOSPHATASE-1"/>
    <property type="match status" value="1"/>
</dbReference>
<dbReference type="InterPro" id="IPR000253">
    <property type="entry name" value="FHA_dom"/>
</dbReference>
<proteinExistence type="predicted"/>
<dbReference type="Gene3D" id="2.60.200.20">
    <property type="match status" value="1"/>
</dbReference>
<dbReference type="InterPro" id="IPR050923">
    <property type="entry name" value="Cell_Proc_Reg/RNA_Proc"/>
</dbReference>
<evidence type="ECO:0000313" key="3">
    <source>
        <dbReference type="EMBL" id="ERF69797.1"/>
    </source>
</evidence>
<feature type="compositionally biased region" description="Basic and acidic residues" evidence="1">
    <location>
        <begin position="113"/>
        <end position="126"/>
    </location>
</feature>
<dbReference type="SUPFAM" id="SSF49879">
    <property type="entry name" value="SMAD/FHA domain"/>
    <property type="match status" value="1"/>
</dbReference>
<feature type="domain" description="FHA" evidence="2">
    <location>
        <begin position="224"/>
        <end position="287"/>
    </location>
</feature>
<dbReference type="InterPro" id="IPR008984">
    <property type="entry name" value="SMAD_FHA_dom_sf"/>
</dbReference>
<dbReference type="HOGENOM" id="CLU_022457_0_1_1"/>
<reference evidence="4" key="1">
    <citation type="journal article" date="2014" name="BMC Genomics">
        <title>Genome characteristics reveal the impact of lichenization on lichen-forming fungus Endocarpon pusillum Hedwig (Verrucariales, Ascomycota).</title>
        <authorList>
            <person name="Wang Y.-Y."/>
            <person name="Liu B."/>
            <person name="Zhang X.-Y."/>
            <person name="Zhou Q.-M."/>
            <person name="Zhang T."/>
            <person name="Li H."/>
            <person name="Yu Y.-F."/>
            <person name="Zhang X.-L."/>
            <person name="Hao X.-Y."/>
            <person name="Wang M."/>
            <person name="Wang L."/>
            <person name="Wei J.-C."/>
        </authorList>
    </citation>
    <scope>NUCLEOTIDE SEQUENCE [LARGE SCALE GENOMIC DNA]</scope>
    <source>
        <strain evidence="4">Z07020 / HMAS-L-300199</strain>
    </source>
</reference>
<evidence type="ECO:0000313" key="4">
    <source>
        <dbReference type="Proteomes" id="UP000019373"/>
    </source>
</evidence>
<dbReference type="OrthoDB" id="444265at2759"/>
<dbReference type="OMA" id="WQKSCWL"/>
<feature type="compositionally biased region" description="Basic residues" evidence="1">
    <location>
        <begin position="10"/>
        <end position="19"/>
    </location>
</feature>
<dbReference type="CDD" id="cd22676">
    <property type="entry name" value="FHA_SNIP1_DDL-like"/>
    <property type="match status" value="1"/>
</dbReference>
<feature type="compositionally biased region" description="Basic and acidic residues" evidence="1">
    <location>
        <begin position="39"/>
        <end position="52"/>
    </location>
</feature>
<gene>
    <name evidence="3" type="ORF">EPUS_07053</name>
</gene>
<dbReference type="PROSITE" id="PS50006">
    <property type="entry name" value="FHA_DOMAIN"/>
    <property type="match status" value="1"/>
</dbReference>
<dbReference type="eggNOG" id="KOG1882">
    <property type="taxonomic scope" value="Eukaryota"/>
</dbReference>
<feature type="region of interest" description="Disordered" evidence="1">
    <location>
        <begin position="1"/>
        <end position="167"/>
    </location>
</feature>
<dbReference type="RefSeq" id="XP_007804577.1">
    <property type="nucleotide sequence ID" value="XM_007806386.1"/>
</dbReference>
<feature type="compositionally biased region" description="Polar residues" evidence="1">
    <location>
        <begin position="135"/>
        <end position="150"/>
    </location>
</feature>
<accession>U1FY14</accession>
<dbReference type="EMBL" id="KE721392">
    <property type="protein sequence ID" value="ERF69797.1"/>
    <property type="molecule type" value="Genomic_DNA"/>
</dbReference>
<dbReference type="Proteomes" id="UP000019373">
    <property type="component" value="Unassembled WGS sequence"/>
</dbReference>
<organism evidence="3 4">
    <name type="scientific">Endocarpon pusillum (strain Z07020 / HMAS-L-300199)</name>
    <name type="common">Lichen-forming fungus</name>
    <dbReference type="NCBI Taxonomy" id="1263415"/>
    <lineage>
        <taxon>Eukaryota</taxon>
        <taxon>Fungi</taxon>
        <taxon>Dikarya</taxon>
        <taxon>Ascomycota</taxon>
        <taxon>Pezizomycotina</taxon>
        <taxon>Eurotiomycetes</taxon>
        <taxon>Chaetothyriomycetidae</taxon>
        <taxon>Verrucariales</taxon>
        <taxon>Verrucariaceae</taxon>
        <taxon>Endocarpon</taxon>
    </lineage>
</organism>
<dbReference type="AlphaFoldDB" id="U1FY14"/>
<dbReference type="GeneID" id="19241941"/>
<dbReference type="SMART" id="SM00240">
    <property type="entry name" value="FHA"/>
    <property type="match status" value="1"/>
</dbReference>
<evidence type="ECO:0000256" key="1">
    <source>
        <dbReference type="SAM" id="MobiDB-lite"/>
    </source>
</evidence>
<feature type="compositionally biased region" description="Basic and acidic residues" evidence="1">
    <location>
        <begin position="81"/>
        <end position="101"/>
    </location>
</feature>
<protein>
    <recommendedName>
        <fullName evidence="2">FHA domain-containing protein</fullName>
    </recommendedName>
</protein>
<name>U1FY14_ENDPU</name>
<sequence>MPRDQDRRSSDRHRRRRTRSTSSSPEPYRERRRSRERRRRDSRDSDSRSRERDRKRRRYSYSSDGSERDRSRSPRSQPSRRYGEEERRRYSGQRDEHEDSYLNRAGRSSPPADARRPRPKDDDRKASMKGHRPLPSQQDAFKGESTTITKGTPPAEKQKPNFSTTGRLAAESNTITSMDGQAIVLKYHEPPEARKPPPSQAWRMYVFKGSEIMDTIELSQRSCWLIGREAAVVDLLVEHPSCSKQHAVIQFRYVEKRNEFGDKTGRVRPYLIDLETANGTGINGEEVPAGRYMELRDKDILKFAHSTREYVLQLPP</sequence>
<evidence type="ECO:0000259" key="2">
    <source>
        <dbReference type="PROSITE" id="PS50006"/>
    </source>
</evidence>
<dbReference type="Pfam" id="PF00498">
    <property type="entry name" value="FHA"/>
    <property type="match status" value="1"/>
</dbReference>
<keyword evidence="4" id="KW-1185">Reference proteome</keyword>